<protein>
    <submittedName>
        <fullName evidence="3">Alpha/beta hydrolase</fullName>
    </submittedName>
</protein>
<feature type="domain" description="AB hydrolase-1" evidence="2">
    <location>
        <begin position="34"/>
        <end position="139"/>
    </location>
</feature>
<dbReference type="PANTHER" id="PTHR43798:SF33">
    <property type="entry name" value="HYDROLASE, PUTATIVE (AFU_ORTHOLOGUE AFUA_2G14860)-RELATED"/>
    <property type="match status" value="1"/>
</dbReference>
<evidence type="ECO:0000313" key="3">
    <source>
        <dbReference type="EMBL" id="MBH0114040.1"/>
    </source>
</evidence>
<dbReference type="Proteomes" id="UP000617634">
    <property type="component" value="Unassembled WGS sequence"/>
</dbReference>
<dbReference type="PRINTS" id="PR00111">
    <property type="entry name" value="ABHYDROLASE"/>
</dbReference>
<dbReference type="SUPFAM" id="SSF53474">
    <property type="entry name" value="alpha/beta-Hydrolases"/>
    <property type="match status" value="1"/>
</dbReference>
<keyword evidence="4" id="KW-1185">Reference proteome</keyword>
<dbReference type="InterPro" id="IPR029058">
    <property type="entry name" value="AB_hydrolase_fold"/>
</dbReference>
<dbReference type="GO" id="GO:0016787">
    <property type="term" value="F:hydrolase activity"/>
    <property type="evidence" value="ECO:0007669"/>
    <property type="project" value="UniProtKB-KW"/>
</dbReference>
<dbReference type="InterPro" id="IPR000073">
    <property type="entry name" value="AB_hydrolase_1"/>
</dbReference>
<dbReference type="Pfam" id="PF00561">
    <property type="entry name" value="Abhydrolase_1"/>
    <property type="match status" value="1"/>
</dbReference>
<accession>A0A931MM49</accession>
<dbReference type="EMBL" id="JADZGI010000002">
    <property type="protein sequence ID" value="MBH0114040.1"/>
    <property type="molecule type" value="Genomic_DNA"/>
</dbReference>
<dbReference type="PANTHER" id="PTHR43798">
    <property type="entry name" value="MONOACYLGLYCEROL LIPASE"/>
    <property type="match status" value="1"/>
</dbReference>
<comment type="caution">
    <text evidence="3">The sequence shown here is derived from an EMBL/GenBank/DDBJ whole genome shotgun (WGS) entry which is preliminary data.</text>
</comment>
<dbReference type="AlphaFoldDB" id="A0A931MM49"/>
<reference evidence="3" key="1">
    <citation type="submission" date="2020-11" db="EMBL/GenBank/DDBJ databases">
        <title>Novosphingobium aureum sp. nov., a marine bacterium isolated from sediment of a salt flat.</title>
        <authorList>
            <person name="Yoo Y."/>
            <person name="Kim J.-J."/>
        </authorList>
    </citation>
    <scope>NUCLEOTIDE SEQUENCE</scope>
    <source>
        <strain evidence="3">YJ-S2-02</strain>
    </source>
</reference>
<proteinExistence type="predicted"/>
<evidence type="ECO:0000256" key="1">
    <source>
        <dbReference type="SAM" id="MobiDB-lite"/>
    </source>
</evidence>
<gene>
    <name evidence="3" type="ORF">I5E68_13920</name>
</gene>
<evidence type="ECO:0000313" key="4">
    <source>
        <dbReference type="Proteomes" id="UP000617634"/>
    </source>
</evidence>
<keyword evidence="3" id="KW-0378">Hydrolase</keyword>
<dbReference type="Gene3D" id="3.40.50.1820">
    <property type="entry name" value="alpha/beta hydrolase"/>
    <property type="match status" value="1"/>
</dbReference>
<organism evidence="3 4">
    <name type="scientific">Novosphingobium aureum</name>
    <dbReference type="NCBI Taxonomy" id="2792964"/>
    <lineage>
        <taxon>Bacteria</taxon>
        <taxon>Pseudomonadati</taxon>
        <taxon>Pseudomonadota</taxon>
        <taxon>Alphaproteobacteria</taxon>
        <taxon>Sphingomonadales</taxon>
        <taxon>Sphingomonadaceae</taxon>
        <taxon>Novosphingobium</taxon>
    </lineage>
</organism>
<sequence>MTRVTRTYVEGRHGQVHARVAAPDANASTSGRRPVLFIHMSPMTGRIFERLVGETGDDRLAVAFDTPGYGHSDAPRRQPSIEVYADALHEAMASLMAQGTLPPATRFDVMGYHTGALVAAAMAARHPEAIGRLVLVGAPLFDSTERETFRSYYGPHSHAPSEDGSHLARRWRGFCHHYRRPGMSLEQVAEHFEEALTGGDKAWWGHAAAFDYDLEAALRALAHPALVLRTGDDLAAQTEKARGISPLLDMLDVPGWGHGFATSHAAEVAALLRHWLDAGDSHRAAREAPLPESAQGPCWPPAEAGSFAPR</sequence>
<dbReference type="GO" id="GO:0016020">
    <property type="term" value="C:membrane"/>
    <property type="evidence" value="ECO:0007669"/>
    <property type="project" value="TreeGrafter"/>
</dbReference>
<evidence type="ECO:0000259" key="2">
    <source>
        <dbReference type="Pfam" id="PF00561"/>
    </source>
</evidence>
<feature type="region of interest" description="Disordered" evidence="1">
    <location>
        <begin position="284"/>
        <end position="310"/>
    </location>
</feature>
<dbReference type="InterPro" id="IPR050266">
    <property type="entry name" value="AB_hydrolase_sf"/>
</dbReference>
<name>A0A931MM49_9SPHN</name>
<dbReference type="RefSeq" id="WP_197165070.1">
    <property type="nucleotide sequence ID" value="NZ_JADZGI010000002.1"/>
</dbReference>